<name>A0AAD9QNK8_ACRCE</name>
<reference evidence="1" key="2">
    <citation type="journal article" date="2023" name="Science">
        <title>Genomic signatures of disease resistance in endangered staghorn corals.</title>
        <authorList>
            <person name="Vollmer S.V."/>
            <person name="Selwyn J.D."/>
            <person name="Despard B.A."/>
            <person name="Roesel C.L."/>
        </authorList>
    </citation>
    <scope>NUCLEOTIDE SEQUENCE</scope>
    <source>
        <strain evidence="1">K2</strain>
    </source>
</reference>
<sequence>MKDKPAKFRLKEFTPADSANESKLVEQVGVTVLACQEMPQKQIKSKSCYIKHLVVHGIVKIGDLISDNGKFLKSEKLLQSQLSPIHFFKLMGIINSIPNDWKLIIKQSQQHVCPPSNDTIQIHIESAAVDVLKATSKMLYNEFKSKKQVYYIYNCKLNVIHPSLKVFIAKLKAACQIEQKIAATNNKLERHYKKWKKFLPCFS</sequence>
<organism evidence="1 2">
    <name type="scientific">Acropora cervicornis</name>
    <name type="common">Staghorn coral</name>
    <dbReference type="NCBI Taxonomy" id="6130"/>
    <lineage>
        <taxon>Eukaryota</taxon>
        <taxon>Metazoa</taxon>
        <taxon>Cnidaria</taxon>
        <taxon>Anthozoa</taxon>
        <taxon>Hexacorallia</taxon>
        <taxon>Scleractinia</taxon>
        <taxon>Astrocoeniina</taxon>
        <taxon>Acroporidae</taxon>
        <taxon>Acropora</taxon>
    </lineage>
</organism>
<dbReference type="AlphaFoldDB" id="A0AAD9QNK8"/>
<gene>
    <name evidence="1" type="ORF">P5673_012077</name>
</gene>
<reference evidence="1" key="1">
    <citation type="journal article" date="2023" name="G3 (Bethesda)">
        <title>Whole genome assembly and annotation of the endangered Caribbean coral Acropora cervicornis.</title>
        <authorList>
            <person name="Selwyn J.D."/>
            <person name="Vollmer S.V."/>
        </authorList>
    </citation>
    <scope>NUCLEOTIDE SEQUENCE</scope>
    <source>
        <strain evidence="1">K2</strain>
    </source>
</reference>
<proteinExistence type="predicted"/>
<evidence type="ECO:0000313" key="1">
    <source>
        <dbReference type="EMBL" id="KAK2564613.1"/>
    </source>
</evidence>
<comment type="caution">
    <text evidence="1">The sequence shown here is derived from an EMBL/GenBank/DDBJ whole genome shotgun (WGS) entry which is preliminary data.</text>
</comment>
<evidence type="ECO:0000313" key="2">
    <source>
        <dbReference type="Proteomes" id="UP001249851"/>
    </source>
</evidence>
<dbReference type="Proteomes" id="UP001249851">
    <property type="component" value="Unassembled WGS sequence"/>
</dbReference>
<dbReference type="EMBL" id="JARQWQ010000022">
    <property type="protein sequence ID" value="KAK2564613.1"/>
    <property type="molecule type" value="Genomic_DNA"/>
</dbReference>
<protein>
    <submittedName>
        <fullName evidence="1">Uncharacterized protein</fullName>
    </submittedName>
</protein>
<accession>A0AAD9QNK8</accession>
<keyword evidence="2" id="KW-1185">Reference proteome</keyword>